<dbReference type="EMBL" id="CAQQ02200121">
    <property type="status" value="NOT_ANNOTATED_CDS"/>
    <property type="molecule type" value="Genomic_DNA"/>
</dbReference>
<keyword evidence="1" id="KW-0812">Transmembrane</keyword>
<reference evidence="3" key="1">
    <citation type="submission" date="2013-02" db="EMBL/GenBank/DDBJ databases">
        <authorList>
            <person name="Hughes D."/>
        </authorList>
    </citation>
    <scope>NUCLEOTIDE SEQUENCE</scope>
    <source>
        <strain>Durham</strain>
        <strain evidence="3">NC isolate 2 -- Noor lab</strain>
    </source>
</reference>
<organism evidence="2 3">
    <name type="scientific">Megaselia scalaris</name>
    <name type="common">Humpbacked fly</name>
    <name type="synonym">Phora scalaris</name>
    <dbReference type="NCBI Taxonomy" id="36166"/>
    <lineage>
        <taxon>Eukaryota</taxon>
        <taxon>Metazoa</taxon>
        <taxon>Ecdysozoa</taxon>
        <taxon>Arthropoda</taxon>
        <taxon>Hexapoda</taxon>
        <taxon>Insecta</taxon>
        <taxon>Pterygota</taxon>
        <taxon>Neoptera</taxon>
        <taxon>Endopterygota</taxon>
        <taxon>Diptera</taxon>
        <taxon>Brachycera</taxon>
        <taxon>Muscomorpha</taxon>
        <taxon>Platypezoidea</taxon>
        <taxon>Phoridae</taxon>
        <taxon>Megaseliini</taxon>
        <taxon>Megaselia</taxon>
    </lineage>
</organism>
<dbReference type="EMBL" id="CAQQ02200120">
    <property type="status" value="NOT_ANNOTATED_CDS"/>
    <property type="molecule type" value="Genomic_DNA"/>
</dbReference>
<sequence>MKQSIATVLQNRYSQYILNYSQYILNYSQSNSLLLIIGKLWIFFFELLQIPLHQGHRNITPPPVYIVEQGIGVNFLPRAKEILTESEIIFVIQIEVHYISREKLECVKKMVFFSYPREACVGA</sequence>
<dbReference type="HOGENOM" id="CLU_2017863_0_0_1"/>
<evidence type="ECO:0000313" key="2">
    <source>
        <dbReference type="EnsemblMetazoa" id="MESCA004660-PA"/>
    </source>
</evidence>
<evidence type="ECO:0000313" key="3">
    <source>
        <dbReference type="Proteomes" id="UP000015102"/>
    </source>
</evidence>
<reference evidence="2" key="2">
    <citation type="submission" date="2015-06" db="UniProtKB">
        <authorList>
            <consortium name="EnsemblMetazoa"/>
        </authorList>
    </citation>
    <scope>IDENTIFICATION</scope>
</reference>
<proteinExistence type="predicted"/>
<keyword evidence="3" id="KW-1185">Reference proteome</keyword>
<accession>T1GM91</accession>
<evidence type="ECO:0000256" key="1">
    <source>
        <dbReference type="SAM" id="Phobius"/>
    </source>
</evidence>
<protein>
    <submittedName>
        <fullName evidence="2">Uncharacterized protein</fullName>
    </submittedName>
</protein>
<feature type="transmembrane region" description="Helical" evidence="1">
    <location>
        <begin position="30"/>
        <end position="48"/>
    </location>
</feature>
<dbReference type="Proteomes" id="UP000015102">
    <property type="component" value="Unassembled WGS sequence"/>
</dbReference>
<keyword evidence="1" id="KW-0472">Membrane</keyword>
<name>T1GM91_MEGSC</name>
<dbReference type="EnsemblMetazoa" id="MESCA004660-RA">
    <property type="protein sequence ID" value="MESCA004660-PA"/>
    <property type="gene ID" value="MESCA004660"/>
</dbReference>
<keyword evidence="1" id="KW-1133">Transmembrane helix</keyword>
<dbReference type="AlphaFoldDB" id="T1GM91"/>
<dbReference type="EMBL" id="CAQQ02200122">
    <property type="status" value="NOT_ANNOTATED_CDS"/>
    <property type="molecule type" value="Genomic_DNA"/>
</dbReference>